<dbReference type="NCBIfam" id="NF045835">
    <property type="entry name" value="P60_lipo"/>
    <property type="match status" value="1"/>
</dbReference>
<dbReference type="RefSeq" id="WP_140701025.1">
    <property type="nucleotide sequence ID" value="NZ_VFSY01000023.1"/>
</dbReference>
<keyword evidence="1" id="KW-0732">Signal</keyword>
<proteinExistence type="predicted"/>
<dbReference type="Proteomes" id="UP000317904">
    <property type="component" value="Unassembled WGS sequence"/>
</dbReference>
<organism evidence="2 3">
    <name type="scientific">Mycoplasma struthionis</name>
    <dbReference type="NCBI Taxonomy" id="538220"/>
    <lineage>
        <taxon>Bacteria</taxon>
        <taxon>Bacillati</taxon>
        <taxon>Mycoplasmatota</taxon>
        <taxon>Mollicutes</taxon>
        <taxon>Mycoplasmataceae</taxon>
        <taxon>Mycoplasma</taxon>
    </lineage>
</organism>
<accession>A0A502M8V8</accession>
<gene>
    <name evidence="2" type="ORF">FJM01_01495</name>
</gene>
<evidence type="ECO:0008006" key="4">
    <source>
        <dbReference type="Google" id="ProtNLM"/>
    </source>
</evidence>
<dbReference type="PROSITE" id="PS51257">
    <property type="entry name" value="PROKAR_LIPOPROTEIN"/>
    <property type="match status" value="1"/>
</dbReference>
<dbReference type="InterPro" id="IPR054783">
    <property type="entry name" value="P60-like"/>
</dbReference>
<name>A0A502M8V8_9MOLU</name>
<dbReference type="AlphaFoldDB" id="A0A502M8V8"/>
<sequence>MKRNRLLGLLTSLVPLAVLPIAASCSTKKENKTTSAGFQESVLKQNLTKNNILTRVSNQFLETFYGNEVATLTEDEKASDPIKVLINKPSSQLFNDIKKVFKFYADQKLKENPQFFWSLRSNYINANVDTTDFNPTPFAIPTDDQLKFMLNNSVFIETDIRLDLQKRLLVYNYLLKNRDEYRNLANDSSGRDLYQLSLKDEMNKKETADSVKDLYNALNFQDNSLYLIKYLMDNPKLEEWSFTDDRDMNLRWGQANVSSFAEFNALASYNPSATPQYDFNPPIKNPDLLIATGSSEGQDVLKTLLAYKGLTANTSSGELSGTLANVKADLSSVFGFVDPRTNRVYSQDSFKFAKILAQVGKPPKAKKDGSFDSKLSEKKLDTLAAEDIQFEGLNRDSINKNLFTKQITVDQTTYTLQYKINGLITFDGQAVTIPVRLSVKELGARNYYDYSAKLQYTESSNSVSEVDLPNFNLDKYPQTVDMIKDNKIQAKYVIKISPLYRTETVKEGDQDVSKEVLTFNGTPWESATQQENIALTIATNDADNLYREAVKYFKFLGFKFDEQKMNRNVTDILKIEGLI</sequence>
<reference evidence="2 3" key="1">
    <citation type="submission" date="2019-06" db="EMBL/GenBank/DDBJ databases">
        <title>A comparative genomics study of ostrich specific Mycoplasmas.</title>
        <authorList>
            <person name="Botes A."/>
            <person name="Nel T."/>
        </authorList>
    </citation>
    <scope>NUCLEOTIDE SEQUENCE [LARGE SCALE GENOMIC DNA]</scope>
    <source>
        <strain evidence="2 3">Ms01</strain>
    </source>
</reference>
<evidence type="ECO:0000256" key="1">
    <source>
        <dbReference type="SAM" id="SignalP"/>
    </source>
</evidence>
<evidence type="ECO:0000313" key="2">
    <source>
        <dbReference type="EMBL" id="TPI01918.1"/>
    </source>
</evidence>
<evidence type="ECO:0000313" key="3">
    <source>
        <dbReference type="Proteomes" id="UP000317904"/>
    </source>
</evidence>
<protein>
    <recommendedName>
        <fullName evidence="4">P60-like lipoprotein</fullName>
    </recommendedName>
</protein>
<feature type="signal peptide" evidence="1">
    <location>
        <begin position="1"/>
        <end position="17"/>
    </location>
</feature>
<dbReference type="EMBL" id="VFSY01000023">
    <property type="protein sequence ID" value="TPI01918.1"/>
    <property type="molecule type" value="Genomic_DNA"/>
</dbReference>
<feature type="chain" id="PRO_5021403473" description="P60-like lipoprotein" evidence="1">
    <location>
        <begin position="18"/>
        <end position="579"/>
    </location>
</feature>
<comment type="caution">
    <text evidence="2">The sequence shown here is derived from an EMBL/GenBank/DDBJ whole genome shotgun (WGS) entry which is preliminary data.</text>
</comment>